<sequence length="442" mass="48213">MNILKNKMQRRDFLRTMAKAGLTTAFASQFAFSSKAFAAAGDAKRFIMVFYPNGCVRDSWHNYTTGPLNANSFDASPLAPLGKHWDKMLPIKNLTLAGHGGSTGHPEACRGVFSGGQSYAPTFDTSIGESLGGQLTNNMHVGCFSSKAISTDYMPFTDKNGNKVLVPDDPQLIYDNLLADVVGQPTGDPSPETLRRRRVLESLHENLDLLQANSLNVQQQGKLMQHEEALNFYQNTLTNSLNVGNGSYSRPTIGMTDNDADAELIAQEQMRNIAMAFEANITRTATFQFMGAQDESVRINFESIRERMGEFGIEPKLYWNETRSHVSSHNESDLFTTQTFWYNLMISQLIDELAARPDNAYGGTLIDNTLILVMSEVGGGNHQMDNPGTYVAGGAGGAIRTGNAIDAGGAGMSNLFWDISNAFGLGWGNYGNSFGGINGFQI</sequence>
<evidence type="ECO:0000313" key="2">
    <source>
        <dbReference type="EMBL" id="EWH11675.1"/>
    </source>
</evidence>
<dbReference type="EMBL" id="ARZY01000003">
    <property type="protein sequence ID" value="EWH11675.1"/>
    <property type="molecule type" value="Genomic_DNA"/>
</dbReference>
<dbReference type="PROSITE" id="PS51318">
    <property type="entry name" value="TAT"/>
    <property type="match status" value="1"/>
</dbReference>
<evidence type="ECO:0000256" key="1">
    <source>
        <dbReference type="SAM" id="SignalP"/>
    </source>
</evidence>
<dbReference type="InterPro" id="IPR006311">
    <property type="entry name" value="TAT_signal"/>
</dbReference>
<dbReference type="AlphaFoldDB" id="W7R228"/>
<protein>
    <submittedName>
        <fullName evidence="2">Tat (Twin-arginine translocation) pathway signal sequence domain-containing protein</fullName>
    </submittedName>
</protein>
<dbReference type="Proteomes" id="UP000019276">
    <property type="component" value="Unassembled WGS sequence"/>
</dbReference>
<organism evidence="2 3">
    <name type="scientific">Catenovulum agarivorans DS-2</name>
    <dbReference type="NCBI Taxonomy" id="1328313"/>
    <lineage>
        <taxon>Bacteria</taxon>
        <taxon>Pseudomonadati</taxon>
        <taxon>Pseudomonadota</taxon>
        <taxon>Gammaproteobacteria</taxon>
        <taxon>Alteromonadales</taxon>
        <taxon>Alteromonadaceae</taxon>
        <taxon>Catenovulum</taxon>
    </lineage>
</organism>
<dbReference type="eggNOG" id="ENOG502Z9GW">
    <property type="taxonomic scope" value="Bacteria"/>
</dbReference>
<gene>
    <name evidence="2" type="ORF">DS2_02580</name>
</gene>
<accession>W7R228</accession>
<feature type="chain" id="PRO_5004898713" evidence="1">
    <location>
        <begin position="39"/>
        <end position="442"/>
    </location>
</feature>
<dbReference type="STRING" id="1328313.DS2_02580"/>
<evidence type="ECO:0000313" key="3">
    <source>
        <dbReference type="Proteomes" id="UP000019276"/>
    </source>
</evidence>
<proteinExistence type="predicted"/>
<dbReference type="Pfam" id="PF07586">
    <property type="entry name" value="HXXSHH"/>
    <property type="match status" value="1"/>
</dbReference>
<comment type="caution">
    <text evidence="2">The sequence shown here is derived from an EMBL/GenBank/DDBJ whole genome shotgun (WGS) entry which is preliminary data.</text>
</comment>
<reference evidence="2 3" key="1">
    <citation type="journal article" date="2014" name="Genome Announc.">
        <title>Draft Genome Sequence of the Agar-Degrading Bacterium Catenovulum sp. Strain DS-2, Isolated from Intestines of Haliotis diversicolor.</title>
        <authorList>
            <person name="Shan D."/>
            <person name="Li X."/>
            <person name="Gu Z."/>
            <person name="Wei G."/>
            <person name="Gao Z."/>
            <person name="Shao Z."/>
        </authorList>
    </citation>
    <scope>NUCLEOTIDE SEQUENCE [LARGE SCALE GENOMIC DNA]</scope>
    <source>
        <strain evidence="2 3">DS-2</strain>
    </source>
</reference>
<keyword evidence="3" id="KW-1185">Reference proteome</keyword>
<dbReference type="InterPro" id="IPR011447">
    <property type="entry name" value="DUF1552"/>
</dbReference>
<dbReference type="RefSeq" id="WP_035013080.1">
    <property type="nucleotide sequence ID" value="NZ_ARZY01000003.1"/>
</dbReference>
<feature type="signal peptide" evidence="1">
    <location>
        <begin position="1"/>
        <end position="38"/>
    </location>
</feature>
<name>W7R228_9ALTE</name>
<keyword evidence="1" id="KW-0732">Signal</keyword>